<evidence type="ECO:0000313" key="2">
    <source>
        <dbReference type="Proteomes" id="UP000471166"/>
    </source>
</evidence>
<accession>A0A6P1CXU5</accession>
<comment type="caution">
    <text evidence="1">The sequence shown here is derived from an EMBL/GenBank/DDBJ whole genome shotgun (WGS) entry which is preliminary data.</text>
</comment>
<protein>
    <submittedName>
        <fullName evidence="1">Uncharacterized protein</fullName>
    </submittedName>
</protein>
<gene>
    <name evidence="1" type="ORF">GV791_32610</name>
</gene>
<dbReference type="SUPFAM" id="SSF51735">
    <property type="entry name" value="NAD(P)-binding Rossmann-fold domains"/>
    <property type="match status" value="1"/>
</dbReference>
<feature type="non-terminal residue" evidence="1">
    <location>
        <position position="75"/>
    </location>
</feature>
<dbReference type="Gene3D" id="3.40.50.11460">
    <property type="match status" value="1"/>
</dbReference>
<dbReference type="RefSeq" id="WP_163848851.1">
    <property type="nucleotide sequence ID" value="NZ_JAAGVB010000579.1"/>
</dbReference>
<reference evidence="1 2" key="1">
    <citation type="submission" date="2020-01" db="EMBL/GenBank/DDBJ databases">
        <title>Genetics and antimicrobial susceptibilities of Nocardia species isolated from the soil; a comparison with species isolated from humans.</title>
        <authorList>
            <person name="Carrasco G."/>
            <person name="Monzon S."/>
            <person name="Sansegundo M."/>
            <person name="Garcia E."/>
            <person name="Garrido N."/>
            <person name="Medina M.J."/>
            <person name="Villalon P."/>
            <person name="Ramirez-Arocha A.C."/>
            <person name="Jimenez P."/>
            <person name="Cuesta I."/>
            <person name="Valdezate S."/>
        </authorList>
    </citation>
    <scope>NUCLEOTIDE SEQUENCE [LARGE SCALE GENOMIC DNA]</scope>
    <source>
        <strain evidence="1 2">CNM20110626</strain>
    </source>
</reference>
<dbReference type="Proteomes" id="UP000471166">
    <property type="component" value="Unassembled WGS sequence"/>
</dbReference>
<organism evidence="1 2">
    <name type="scientific">Nocardia cyriacigeorgica</name>
    <dbReference type="NCBI Taxonomy" id="135487"/>
    <lineage>
        <taxon>Bacteria</taxon>
        <taxon>Bacillati</taxon>
        <taxon>Actinomycetota</taxon>
        <taxon>Actinomycetes</taxon>
        <taxon>Mycobacteriales</taxon>
        <taxon>Nocardiaceae</taxon>
        <taxon>Nocardia</taxon>
    </lineage>
</organism>
<dbReference type="EMBL" id="JAAGVB010000579">
    <property type="protein sequence ID" value="NEW37260.1"/>
    <property type="molecule type" value="Genomic_DNA"/>
</dbReference>
<name>A0A6P1CXU5_9NOCA</name>
<proteinExistence type="predicted"/>
<dbReference type="AlphaFoldDB" id="A0A6P1CXU5"/>
<evidence type="ECO:0000313" key="1">
    <source>
        <dbReference type="EMBL" id="NEW37260.1"/>
    </source>
</evidence>
<dbReference type="InterPro" id="IPR036291">
    <property type="entry name" value="NAD(P)-bd_dom_sf"/>
</dbReference>
<sequence>MIIWSLADLGDMPSPERAAAVRSSVRTAWMGLRSWLSASRSADTRLVVATRRAVGLLPGESVGPAMAAVAGLVRS</sequence>